<dbReference type="RefSeq" id="WP_379153296.1">
    <property type="nucleotide sequence ID" value="NZ_JBHSRJ010000004.1"/>
</dbReference>
<comment type="caution">
    <text evidence="1">The sequence shown here is derived from an EMBL/GenBank/DDBJ whole genome shotgun (WGS) entry which is preliminary data.</text>
</comment>
<name>A0ABW1LH78_9ACTN</name>
<evidence type="ECO:0000313" key="1">
    <source>
        <dbReference type="EMBL" id="MFC6043321.1"/>
    </source>
</evidence>
<gene>
    <name evidence="1" type="ORF">ACFPYL_09565</name>
</gene>
<organism evidence="1 2">
    <name type="scientific">Nocardioides hankookensis</name>
    <dbReference type="NCBI Taxonomy" id="443157"/>
    <lineage>
        <taxon>Bacteria</taxon>
        <taxon>Bacillati</taxon>
        <taxon>Actinomycetota</taxon>
        <taxon>Actinomycetes</taxon>
        <taxon>Propionibacteriales</taxon>
        <taxon>Nocardioidaceae</taxon>
        <taxon>Nocardioides</taxon>
    </lineage>
</organism>
<proteinExistence type="predicted"/>
<protein>
    <recommendedName>
        <fullName evidence="3">ATP-binding protein</fullName>
    </recommendedName>
</protein>
<evidence type="ECO:0000313" key="2">
    <source>
        <dbReference type="Proteomes" id="UP001596135"/>
    </source>
</evidence>
<dbReference type="Proteomes" id="UP001596135">
    <property type="component" value="Unassembled WGS sequence"/>
</dbReference>
<keyword evidence="2" id="KW-1185">Reference proteome</keyword>
<sequence>MPGVTRFDLECHPRLDHDALAVTRRWADDRALGARGRERLVCLTLAAVQHGLRFGPTRLTILLRWLDVDLVRLDVTWNESATPALAGTDPHDVGEAAPIFDGLAREWDVSTTGTGWGQWMILSID</sequence>
<accession>A0ABW1LH78</accession>
<evidence type="ECO:0008006" key="3">
    <source>
        <dbReference type="Google" id="ProtNLM"/>
    </source>
</evidence>
<reference evidence="2" key="1">
    <citation type="journal article" date="2019" name="Int. J. Syst. Evol. Microbiol.">
        <title>The Global Catalogue of Microorganisms (GCM) 10K type strain sequencing project: providing services to taxonomists for standard genome sequencing and annotation.</title>
        <authorList>
            <consortium name="The Broad Institute Genomics Platform"/>
            <consortium name="The Broad Institute Genome Sequencing Center for Infectious Disease"/>
            <person name="Wu L."/>
            <person name="Ma J."/>
        </authorList>
    </citation>
    <scope>NUCLEOTIDE SEQUENCE [LARGE SCALE GENOMIC DNA]</scope>
    <source>
        <strain evidence="2">CCUG 54522</strain>
    </source>
</reference>
<dbReference type="EMBL" id="JBHSRJ010000004">
    <property type="protein sequence ID" value="MFC6043321.1"/>
    <property type="molecule type" value="Genomic_DNA"/>
</dbReference>